<sequence>ARPSALHTLTLFFPKNRCDHRDFIEAVRSHERLREVHLVSEWSQAFVVACEALRGHVSIERLTLAARFPERKILLPAASVASLLEENTGLKELTLTNFVVKRRDSELISQALKKNRTLGFLDFLGIPVNFAVAEALVKGLEENDSLKRLRLEGMKGSDQRRIAFASLLGSIGSCRLEMLDWHPDDLEPLSSLLAAPSTVPKNIQLVIECIPSAGVSALREAFGSSSGAPVKKLGLQLVRQWMDDVRDAVCCILDTNPFIQALEVIEDTCDEEFPGVYHALLDMSDVLSRSSRLAQLSVLNADQLDNAYSKWLKPILDKNESVVEVALCQTNVDYFPEDTFEMLAETFLRNKFVVDIRVECLYQDSKDYGLSRAVTRNRTLLNDAMRFVIGTDVSLRCARACEMLATKHSLLKLFQRMTGAREDEARGAIQAALGRISEQFLVFAGVVKNVISCWPAQGTQIDALNADCWKALGRYLKLSDVAVESRHQD</sequence>
<protein>
    <submittedName>
        <fullName evidence="1">Uncharacterized protein</fullName>
    </submittedName>
</protein>
<dbReference type="AlphaFoldDB" id="A0A023G926"/>
<feature type="non-terminal residue" evidence="1">
    <location>
        <position position="1"/>
    </location>
</feature>
<dbReference type="PANTHER" id="PTHR47679:SF2">
    <property type="entry name" value="C-TERMINAL OF ROC (COR) DOMAIN-CONTAINING PROTEIN"/>
    <property type="match status" value="1"/>
</dbReference>
<proteinExistence type="evidence at transcript level"/>
<organism evidence="1">
    <name type="scientific">Amblyomma triste</name>
    <name type="common">Neotropical tick</name>
    <dbReference type="NCBI Taxonomy" id="251400"/>
    <lineage>
        <taxon>Eukaryota</taxon>
        <taxon>Metazoa</taxon>
        <taxon>Ecdysozoa</taxon>
        <taxon>Arthropoda</taxon>
        <taxon>Chelicerata</taxon>
        <taxon>Arachnida</taxon>
        <taxon>Acari</taxon>
        <taxon>Parasitiformes</taxon>
        <taxon>Ixodida</taxon>
        <taxon>Ixodoidea</taxon>
        <taxon>Ixodidae</taxon>
        <taxon>Amblyomminae</taxon>
        <taxon>Amblyomma</taxon>
    </lineage>
</organism>
<evidence type="ECO:0000313" key="1">
    <source>
        <dbReference type="EMBL" id="JAC30259.1"/>
    </source>
</evidence>
<dbReference type="InterPro" id="IPR032675">
    <property type="entry name" value="LRR_dom_sf"/>
</dbReference>
<reference evidence="1" key="1">
    <citation type="submission" date="2014-03" db="EMBL/GenBank/DDBJ databases">
        <title>The sialotranscriptome of Amblyomma triste, Amblyomma parvum and Amblyomma cajennense ticks, uncovered by 454-based RNA-seq.</title>
        <authorList>
            <person name="Garcia G.R."/>
            <person name="Gardinassi L.G."/>
            <person name="Ribeiro J.M."/>
            <person name="Anatriello E."/>
            <person name="Ferreira B.R."/>
            <person name="Moreira H.N."/>
            <person name="Mafra C."/>
            <person name="Olegario M.M."/>
            <person name="Szabo P.J."/>
            <person name="Miranda-Santos I.K."/>
            <person name="Maruyama S.R."/>
        </authorList>
    </citation>
    <scope>NUCLEOTIDE SEQUENCE</scope>
    <source>
        <strain evidence="1">Mato Grasso do Sul</strain>
        <tissue evidence="1">Salivary glands</tissue>
    </source>
</reference>
<dbReference type="EMBL" id="GBBM01005159">
    <property type="protein sequence ID" value="JAC30259.1"/>
    <property type="molecule type" value="mRNA"/>
</dbReference>
<dbReference type="Gene3D" id="3.80.10.10">
    <property type="entry name" value="Ribonuclease Inhibitor"/>
    <property type="match status" value="1"/>
</dbReference>
<dbReference type="PANTHER" id="PTHR47679">
    <property type="entry name" value="PROTEIN TORNADO 1"/>
    <property type="match status" value="1"/>
</dbReference>
<name>A0A023G926_AMBTT</name>
<dbReference type="SUPFAM" id="SSF52047">
    <property type="entry name" value="RNI-like"/>
    <property type="match status" value="1"/>
</dbReference>
<accession>A0A023G926</accession>